<dbReference type="Proteomes" id="UP000000641">
    <property type="component" value="Chromosome"/>
</dbReference>
<dbReference type="GO" id="GO:0016491">
    <property type="term" value="F:oxidoreductase activity"/>
    <property type="evidence" value="ECO:0007669"/>
    <property type="project" value="InterPro"/>
</dbReference>
<dbReference type="HOGENOM" id="CLU_140805_0_0_2"/>
<dbReference type="InterPro" id="IPR003251">
    <property type="entry name" value="Rr_diiron-bd_dom"/>
</dbReference>
<evidence type="ECO:0000313" key="3">
    <source>
        <dbReference type="Proteomes" id="UP000000641"/>
    </source>
</evidence>
<dbReference type="Pfam" id="PF02915">
    <property type="entry name" value="Rubrerythrin"/>
    <property type="match status" value="1"/>
</dbReference>
<dbReference type="KEGG" id="tpe:Tpen_0033"/>
<sequence>MIKSILGSIANDSRKHAEIYSGILRILREVGPAITEEDFSRLEGIVKTHIRMEEEMIETLNRFFKEVDDKRVEYLFRYILDDEVKHHRLLLNILELIVKREVVTEKDIWDFIWREVPFHGTPGG</sequence>
<keyword evidence="3" id="KW-1185">Reference proteome</keyword>
<dbReference type="AlphaFoldDB" id="A1RW63"/>
<organism evidence="2 3">
    <name type="scientific">Thermofilum pendens (strain DSM 2475 / Hrk 5)</name>
    <dbReference type="NCBI Taxonomy" id="368408"/>
    <lineage>
        <taxon>Archaea</taxon>
        <taxon>Thermoproteota</taxon>
        <taxon>Thermoprotei</taxon>
        <taxon>Thermofilales</taxon>
        <taxon>Thermofilaceae</taxon>
        <taxon>Thermofilum</taxon>
    </lineage>
</organism>
<dbReference type="EnsemblBacteria" id="ABL77443">
    <property type="protein sequence ID" value="ABL77443"/>
    <property type="gene ID" value="Tpen_0033"/>
</dbReference>
<dbReference type="InterPro" id="IPR012347">
    <property type="entry name" value="Ferritin-like"/>
</dbReference>
<gene>
    <name evidence="2" type="ordered locus">Tpen_0033</name>
</gene>
<dbReference type="SUPFAM" id="SSF47240">
    <property type="entry name" value="Ferritin-like"/>
    <property type="match status" value="1"/>
</dbReference>
<dbReference type="Gene3D" id="1.20.1260.10">
    <property type="match status" value="1"/>
</dbReference>
<feature type="domain" description="Rubrerythrin diiron-binding" evidence="1">
    <location>
        <begin position="3"/>
        <end position="93"/>
    </location>
</feature>
<protein>
    <recommendedName>
        <fullName evidence="1">Rubrerythrin diiron-binding domain-containing protein</fullName>
    </recommendedName>
</protein>
<accession>A1RW63</accession>
<proteinExistence type="predicted"/>
<reference evidence="3" key="1">
    <citation type="journal article" date="2008" name="J. Bacteriol.">
        <title>Genome sequence of Thermofilum pendens reveals an exceptional loss of biosynthetic pathways without genome reduction.</title>
        <authorList>
            <person name="Anderson I."/>
            <person name="Rodriguez J."/>
            <person name="Susanti D."/>
            <person name="Porat I."/>
            <person name="Reich C."/>
            <person name="Ulrich L.E."/>
            <person name="Elkins J.G."/>
            <person name="Mavromatis K."/>
            <person name="Lykidis A."/>
            <person name="Kim E."/>
            <person name="Thompson L.S."/>
            <person name="Nolan M."/>
            <person name="Land M."/>
            <person name="Copeland A."/>
            <person name="Lapidus A."/>
            <person name="Lucas S."/>
            <person name="Detter C."/>
            <person name="Zhulin I.B."/>
            <person name="Olsen G.J."/>
            <person name="Whitman W."/>
            <person name="Mukhopadhyay B."/>
            <person name="Bristow J."/>
            <person name="Kyrpides N."/>
        </authorList>
    </citation>
    <scope>NUCLEOTIDE SEQUENCE [LARGE SCALE GENOMIC DNA]</scope>
    <source>
        <strain evidence="3">DSM 2475 / Hrk 5</strain>
    </source>
</reference>
<evidence type="ECO:0000313" key="2">
    <source>
        <dbReference type="EMBL" id="ABL77443.1"/>
    </source>
</evidence>
<dbReference type="eggNOG" id="arCOG00022">
    <property type="taxonomic scope" value="Archaea"/>
</dbReference>
<dbReference type="STRING" id="368408.Tpen_0033"/>
<dbReference type="GO" id="GO:0046872">
    <property type="term" value="F:metal ion binding"/>
    <property type="evidence" value="ECO:0007669"/>
    <property type="project" value="InterPro"/>
</dbReference>
<name>A1RW63_THEPD</name>
<dbReference type="InterPro" id="IPR009078">
    <property type="entry name" value="Ferritin-like_SF"/>
</dbReference>
<evidence type="ECO:0000259" key="1">
    <source>
        <dbReference type="Pfam" id="PF02915"/>
    </source>
</evidence>
<dbReference type="EMBL" id="CP000505">
    <property type="protein sequence ID" value="ABL77443.1"/>
    <property type="molecule type" value="Genomic_DNA"/>
</dbReference>